<dbReference type="InterPro" id="IPR011049">
    <property type="entry name" value="Serralysin-like_metalloprot_C"/>
</dbReference>
<evidence type="ECO:0000259" key="4">
    <source>
        <dbReference type="PROSITE" id="PS50234"/>
    </source>
</evidence>
<dbReference type="GO" id="GO:0005576">
    <property type="term" value="C:extracellular region"/>
    <property type="evidence" value="ECO:0007669"/>
    <property type="project" value="UniProtKB-SubCell"/>
</dbReference>
<dbReference type="Pfam" id="PF13519">
    <property type="entry name" value="VWA_2"/>
    <property type="match status" value="1"/>
</dbReference>
<accession>A0A6S7EET8</accession>
<dbReference type="Pfam" id="PF17803">
    <property type="entry name" value="Cadherin_4"/>
    <property type="match status" value="5"/>
</dbReference>
<evidence type="ECO:0000313" key="6">
    <source>
        <dbReference type="Proteomes" id="UP000494203"/>
    </source>
</evidence>
<sequence length="1112" mass="114866">MDDGNGGTATKTITVEITGSNDTAIITPSKPGDDAGTVQEDKVYTANGKLDVTDKDAGEATFTPQTDHQGQYGKFSIDANGNWSFKLDNNAQAVQQLGAKEHLTEVFTVTTADGTTGKVTITINGTNDAPTISGAATGAVKEDGTQTVTGQLTKADVDVNDQHTWSLNNDGKGQYGTFTLDQSGKWTYVLDNNSAKVQALAEGQKATDSITVTVDDGNGGTATQVITVDITGTNDAPTIGGTATGAVKEDGTLVTSGQLTKTDVDTNDTHSWTVGNNGQGQYGTFIVDQSGKWTYTLDNTSAKVQALTEGQTVTDTIKVTVDDGHGGTAVKEITVTVTGTNDIAKITGQSSGAVIEDKTLVTSGKLTVADADAGQSTLVAQTNVEGKYGTFTIDANGNWTYTLNNSLKDVQDLPAGAVLKENFEVVSADGSAKQVITVDVVGTNDAPVAADNATNVDAGGSHTFTAAEFNFNDGAEGNQLDSVIITRLPTDGTLTLNGQQVTANTAVSAADIAAGKLVYTPSTAGQDTSFGFQVRDNGGTANGGKDTSGDYNFAIKTNNFISGDNDGSGTGTKPPIEGGSGDDVILGDKGGTVTTVEPGKNYNIAIVVDTSGSMADPSGTKGLSRMQLTIDALKNLANTLKGHDGIVNVALIGFESSASTKYTINGLSASNVQDLIKAIEKLSASGGTNYEGAFDEATKWFNKQPSSSNGKSFENVTYFLTDGDPTFSNNGSNGSGNSTDYRDMKDAVDAFKDLSGKSTVHAIGIGNGVNEGYLKFFDNTNVTGNGSVSWSSWWSTNTVTGPVGQPQIVNTAKDLDAALQGGSSSTDPAAVGNDIINGGAGHDIIFGDTLNTDGNVLNWSSVGGRPTDLVQGSGLKALQVFLEMRDGHAPSNGDLYQYIKDHHADFNLTDDPRGGDDTIHGGTGDDIIYGQGGNDTLYGDDGNDILYGGAGDDKLYGGDGNDVLHGGSGNDTLEGGAGNDLLIGGKGDDILIGGAGSDTFKWELGDQGTTAKPAVDTIKDFSLDKPADGGDVLDLKDLLVGEKDGTLTQYLNFHKEGNNTVIDVNTQGKLGAQGADQKIVLENVDLTHGGQLDNQAIINDLLQKGKLNVDHS</sequence>
<dbReference type="Gene3D" id="3.40.50.410">
    <property type="entry name" value="von Willebrand factor, type A domain"/>
    <property type="match status" value="1"/>
</dbReference>
<comment type="subcellular location">
    <subcellularLocation>
        <location evidence="1">Secreted</location>
    </subcellularLocation>
</comment>
<dbReference type="InterPro" id="IPR018511">
    <property type="entry name" value="Hemolysin-typ_Ca-bd_CS"/>
</dbReference>
<dbReference type="EMBL" id="CADIKZ010000015">
    <property type="protein sequence ID" value="CAB3907109.1"/>
    <property type="molecule type" value="Genomic_DNA"/>
</dbReference>
<dbReference type="Gene3D" id="2.150.10.10">
    <property type="entry name" value="Serralysin-like metalloprotease, C-terminal"/>
    <property type="match status" value="2"/>
</dbReference>
<reference evidence="5 6" key="1">
    <citation type="submission" date="2020-04" db="EMBL/GenBank/DDBJ databases">
        <authorList>
            <person name="De Canck E."/>
        </authorList>
    </citation>
    <scope>NUCLEOTIDE SEQUENCE [LARGE SCALE GENOMIC DNA]</scope>
    <source>
        <strain evidence="5 6">LMG 26788</strain>
    </source>
</reference>
<evidence type="ECO:0000313" key="5">
    <source>
        <dbReference type="EMBL" id="CAB3907109.1"/>
    </source>
</evidence>
<dbReference type="SUPFAM" id="SSF53300">
    <property type="entry name" value="vWA-like"/>
    <property type="match status" value="1"/>
</dbReference>
<keyword evidence="2" id="KW-0964">Secreted</keyword>
<dbReference type="PROSITE" id="PS00330">
    <property type="entry name" value="HEMOLYSIN_CALCIUM"/>
    <property type="match status" value="4"/>
</dbReference>
<dbReference type="SMART" id="SM00327">
    <property type="entry name" value="VWA"/>
    <property type="match status" value="1"/>
</dbReference>
<dbReference type="Proteomes" id="UP000494203">
    <property type="component" value="Unassembled WGS sequence"/>
</dbReference>
<gene>
    <name evidence="5" type="ORF">LMG26788_04588</name>
</gene>
<keyword evidence="6" id="KW-1185">Reference proteome</keyword>
<proteinExistence type="predicted"/>
<organism evidence="5 6">
    <name type="scientific">Achromobacter pulmonis</name>
    <dbReference type="NCBI Taxonomy" id="1389932"/>
    <lineage>
        <taxon>Bacteria</taxon>
        <taxon>Pseudomonadati</taxon>
        <taxon>Pseudomonadota</taxon>
        <taxon>Betaproteobacteria</taxon>
        <taxon>Burkholderiales</taxon>
        <taxon>Alcaligenaceae</taxon>
        <taxon>Achromobacter</taxon>
    </lineage>
</organism>
<dbReference type="SUPFAM" id="SSF51120">
    <property type="entry name" value="beta-Roll"/>
    <property type="match status" value="1"/>
</dbReference>
<protein>
    <recommendedName>
        <fullName evidence="4">VWFA domain-containing protein</fullName>
    </recommendedName>
</protein>
<dbReference type="NCBIfam" id="TIGR03661">
    <property type="entry name" value="T1SS_VCA0849"/>
    <property type="match status" value="1"/>
</dbReference>
<dbReference type="PROSITE" id="PS50234">
    <property type="entry name" value="VWFA"/>
    <property type="match status" value="1"/>
</dbReference>
<dbReference type="InterPro" id="IPR050557">
    <property type="entry name" value="RTX_toxin/Mannuronan_C5-epim"/>
</dbReference>
<feature type="region of interest" description="Disordered" evidence="3">
    <location>
        <begin position="563"/>
        <end position="584"/>
    </location>
</feature>
<dbReference type="InterPro" id="IPR013783">
    <property type="entry name" value="Ig-like_fold"/>
</dbReference>
<dbReference type="InterPro" id="IPR019960">
    <property type="entry name" value="T1SS_VCA0849"/>
</dbReference>
<dbReference type="InterPro" id="IPR036465">
    <property type="entry name" value="vWFA_dom_sf"/>
</dbReference>
<name>A0A6S7EET8_9BURK</name>
<dbReference type="GO" id="GO:0005509">
    <property type="term" value="F:calcium ion binding"/>
    <property type="evidence" value="ECO:0007669"/>
    <property type="project" value="InterPro"/>
</dbReference>
<dbReference type="PANTHER" id="PTHR38340:SF1">
    <property type="entry name" value="S-LAYER PROTEIN"/>
    <property type="match status" value="1"/>
</dbReference>
<dbReference type="PRINTS" id="PR00313">
    <property type="entry name" value="CABNDNGRPT"/>
</dbReference>
<dbReference type="PANTHER" id="PTHR38340">
    <property type="entry name" value="S-LAYER PROTEIN"/>
    <property type="match status" value="1"/>
</dbReference>
<dbReference type="AlphaFoldDB" id="A0A6S7EET8"/>
<feature type="domain" description="VWFA" evidence="4">
    <location>
        <begin position="603"/>
        <end position="775"/>
    </location>
</feature>
<dbReference type="Pfam" id="PF00353">
    <property type="entry name" value="HemolysinCabind"/>
    <property type="match status" value="2"/>
</dbReference>
<evidence type="ECO:0000256" key="3">
    <source>
        <dbReference type="SAM" id="MobiDB-lite"/>
    </source>
</evidence>
<dbReference type="InterPro" id="IPR002035">
    <property type="entry name" value="VWF_A"/>
</dbReference>
<evidence type="ECO:0000256" key="2">
    <source>
        <dbReference type="ARBA" id="ARBA00022525"/>
    </source>
</evidence>
<dbReference type="InterPro" id="IPR001343">
    <property type="entry name" value="Hemolysn_Ca-bd"/>
</dbReference>
<dbReference type="Gene3D" id="2.60.40.10">
    <property type="entry name" value="Immunoglobulins"/>
    <property type="match status" value="4"/>
</dbReference>
<dbReference type="InterPro" id="IPR010221">
    <property type="entry name" value="VCBS_dom"/>
</dbReference>
<dbReference type="CDD" id="cd00198">
    <property type="entry name" value="vWFA"/>
    <property type="match status" value="1"/>
</dbReference>
<evidence type="ECO:0000256" key="1">
    <source>
        <dbReference type="ARBA" id="ARBA00004613"/>
    </source>
</evidence>
<dbReference type="InterPro" id="IPR040853">
    <property type="entry name" value="RapA2_cadherin-like"/>
</dbReference>
<dbReference type="NCBIfam" id="TIGR01965">
    <property type="entry name" value="VCBS_repeat"/>
    <property type="match status" value="4"/>
</dbReference>